<proteinExistence type="predicted"/>
<dbReference type="RefSeq" id="WP_290314572.1">
    <property type="nucleotide sequence ID" value="NZ_JAUFPN010000005.1"/>
</dbReference>
<dbReference type="Gene3D" id="3.30.420.10">
    <property type="entry name" value="Ribonuclease H-like superfamily/Ribonuclease H"/>
    <property type="match status" value="1"/>
</dbReference>
<dbReference type="Proteomes" id="UP001529369">
    <property type="component" value="Unassembled WGS sequence"/>
</dbReference>
<feature type="region of interest" description="Disordered" evidence="1">
    <location>
        <begin position="498"/>
        <end position="556"/>
    </location>
</feature>
<organism evidence="3 4">
    <name type="scientific">Paeniroseomonas aquatica</name>
    <dbReference type="NCBI Taxonomy" id="373043"/>
    <lineage>
        <taxon>Bacteria</taxon>
        <taxon>Pseudomonadati</taxon>
        <taxon>Pseudomonadota</taxon>
        <taxon>Alphaproteobacteria</taxon>
        <taxon>Acetobacterales</taxon>
        <taxon>Acetobacteraceae</taxon>
        <taxon>Paeniroseomonas</taxon>
    </lineage>
</organism>
<dbReference type="InterPro" id="IPR036397">
    <property type="entry name" value="RNaseH_sf"/>
</dbReference>
<evidence type="ECO:0000259" key="2">
    <source>
        <dbReference type="PROSITE" id="PS50994"/>
    </source>
</evidence>
<comment type="caution">
    <text evidence="3">The sequence shown here is derived from an EMBL/GenBank/DDBJ whole genome shotgun (WGS) entry which is preliminary data.</text>
</comment>
<dbReference type="Gene3D" id="1.10.10.60">
    <property type="entry name" value="Homeodomain-like"/>
    <property type="match status" value="1"/>
</dbReference>
<evidence type="ECO:0000313" key="3">
    <source>
        <dbReference type="EMBL" id="MDN3562853.1"/>
    </source>
</evidence>
<dbReference type="PROSITE" id="PS50994">
    <property type="entry name" value="INTEGRASE"/>
    <property type="match status" value="1"/>
</dbReference>
<feature type="compositionally biased region" description="Low complexity" evidence="1">
    <location>
        <begin position="527"/>
        <end position="536"/>
    </location>
</feature>
<dbReference type="EMBL" id="JAUFPN010000005">
    <property type="protein sequence ID" value="MDN3562853.1"/>
    <property type="molecule type" value="Genomic_DNA"/>
</dbReference>
<accession>A0ABT7ZZF5</accession>
<sequence>MADLSLIPEEAWREAQRRAEVIRPLAERGHGPRHLVRAASVSLGLSERQTYTLLRRCREAEGALTALLPGRSGGGRGRTRLDAGTEALLRRIVEEGYLSPQKRSAAWVVEQVLGRCRQAGMALPSPNTVRRRLKALSPTDLRRRGEEYPEVKPVHGHAPPARHPLDVVQVDHTPMDLVLVDPLDREPIGRPWVTVAIDTHSRCIAGFHVTLEAPSATSVGLCLTHMAMDKAPWLALRGVEADWPVAGKPRRVGVDNAAEFHSAAFERGCAQHGIAIDWRPPGRPQFGGIVERVIGTLMGLVHGLPGTTFSDIGQRGAYDSDKAACLTLDELERWLAVAIAKYYHLRPHEGLGGQAPLRRWQEGVAALAAEGGAIPVPRDPRAYLMDFLPVVRRTLRRDGIRLDHITYFSSALRAWIVQRDRPDPLLIRRDPRDLSRVFVLDPKDDGYLEVPTRDLSRPAISLWEHRLALRRVRARHRGKVDEAGLYAAVGEMRAMEREATRLTRSARRDRARRDAAPGLPAAPPTAAPAAAGLASTETVLEPEAGPPQPFDDIEQW</sequence>
<feature type="domain" description="Integrase catalytic" evidence="2">
    <location>
        <begin position="155"/>
        <end position="364"/>
    </location>
</feature>
<keyword evidence="4" id="KW-1185">Reference proteome</keyword>
<dbReference type="PANTHER" id="PTHR35004:SF7">
    <property type="entry name" value="INTEGRASE PROTEIN"/>
    <property type="match status" value="1"/>
</dbReference>
<dbReference type="SUPFAM" id="SSF53098">
    <property type="entry name" value="Ribonuclease H-like"/>
    <property type="match status" value="1"/>
</dbReference>
<dbReference type="PANTHER" id="PTHR35004">
    <property type="entry name" value="TRANSPOSASE RV3428C-RELATED"/>
    <property type="match status" value="1"/>
</dbReference>
<protein>
    <submittedName>
        <fullName evidence="3">DDE-type integrase/transposase/recombinase</fullName>
    </submittedName>
</protein>
<evidence type="ECO:0000313" key="4">
    <source>
        <dbReference type="Proteomes" id="UP001529369"/>
    </source>
</evidence>
<dbReference type="InterPro" id="IPR015378">
    <property type="entry name" value="Transposase-like_Mu_C"/>
</dbReference>
<reference evidence="4" key="1">
    <citation type="journal article" date="2019" name="Int. J. Syst. Evol. Microbiol.">
        <title>The Global Catalogue of Microorganisms (GCM) 10K type strain sequencing project: providing services to taxonomists for standard genome sequencing and annotation.</title>
        <authorList>
            <consortium name="The Broad Institute Genomics Platform"/>
            <consortium name="The Broad Institute Genome Sequencing Center for Infectious Disease"/>
            <person name="Wu L."/>
            <person name="Ma J."/>
        </authorList>
    </citation>
    <scope>NUCLEOTIDE SEQUENCE [LARGE SCALE GENOMIC DNA]</scope>
    <source>
        <strain evidence="4">CECT 7131</strain>
    </source>
</reference>
<evidence type="ECO:0000256" key="1">
    <source>
        <dbReference type="SAM" id="MobiDB-lite"/>
    </source>
</evidence>
<name>A0ABT7ZZF5_9PROT</name>
<dbReference type="InterPro" id="IPR001584">
    <property type="entry name" value="Integrase_cat-core"/>
</dbReference>
<dbReference type="Pfam" id="PF09299">
    <property type="entry name" value="Mu-transpos_C"/>
    <property type="match status" value="1"/>
</dbReference>
<feature type="compositionally biased region" description="Basic and acidic residues" evidence="1">
    <location>
        <begin position="498"/>
        <end position="515"/>
    </location>
</feature>
<gene>
    <name evidence="3" type="ORF">QWZ14_00445</name>
</gene>
<dbReference type="InterPro" id="IPR012337">
    <property type="entry name" value="RNaseH-like_sf"/>
</dbReference>